<comment type="caution">
    <text evidence="1">The sequence shown here is derived from an EMBL/GenBank/DDBJ whole genome shotgun (WGS) entry which is preliminary data.</text>
</comment>
<protein>
    <submittedName>
        <fullName evidence="1">Uncharacterized protein</fullName>
    </submittedName>
</protein>
<dbReference type="EMBL" id="JAACJK010000013">
    <property type="protein sequence ID" value="KAF5338538.1"/>
    <property type="molecule type" value="Genomic_DNA"/>
</dbReference>
<gene>
    <name evidence="1" type="ORF">D9611_013264</name>
</gene>
<proteinExistence type="predicted"/>
<evidence type="ECO:0000313" key="1">
    <source>
        <dbReference type="EMBL" id="KAF5338538.1"/>
    </source>
</evidence>
<reference evidence="1 2" key="1">
    <citation type="journal article" date="2020" name="ISME J.">
        <title>Uncovering the hidden diversity of litter-decomposition mechanisms in mushroom-forming fungi.</title>
        <authorList>
            <person name="Floudas D."/>
            <person name="Bentzer J."/>
            <person name="Ahren D."/>
            <person name="Johansson T."/>
            <person name="Persson P."/>
            <person name="Tunlid A."/>
        </authorList>
    </citation>
    <scope>NUCLEOTIDE SEQUENCE [LARGE SCALE GENOMIC DNA]</scope>
    <source>
        <strain evidence="1 2">CBS 175.51</strain>
    </source>
</reference>
<sequence>MLWIGGIAKDKALKMVRNANIDDLQHWAAALPPEMVPKFPDSTTLSFEGFCDRLTLGDLEGA</sequence>
<accession>A0A8H5CBP3</accession>
<dbReference type="AlphaFoldDB" id="A0A8H5CBP3"/>
<dbReference type="OrthoDB" id="3102032at2759"/>
<dbReference type="Proteomes" id="UP000541558">
    <property type="component" value="Unassembled WGS sequence"/>
</dbReference>
<name>A0A8H5CBP3_9AGAR</name>
<organism evidence="1 2">
    <name type="scientific">Ephemerocybe angulata</name>
    <dbReference type="NCBI Taxonomy" id="980116"/>
    <lineage>
        <taxon>Eukaryota</taxon>
        <taxon>Fungi</taxon>
        <taxon>Dikarya</taxon>
        <taxon>Basidiomycota</taxon>
        <taxon>Agaricomycotina</taxon>
        <taxon>Agaricomycetes</taxon>
        <taxon>Agaricomycetidae</taxon>
        <taxon>Agaricales</taxon>
        <taxon>Agaricineae</taxon>
        <taxon>Psathyrellaceae</taxon>
        <taxon>Ephemerocybe</taxon>
    </lineage>
</organism>
<keyword evidence="2" id="KW-1185">Reference proteome</keyword>
<evidence type="ECO:0000313" key="2">
    <source>
        <dbReference type="Proteomes" id="UP000541558"/>
    </source>
</evidence>